<evidence type="ECO:0000256" key="3">
    <source>
        <dbReference type="ARBA" id="ARBA00022989"/>
    </source>
</evidence>
<proteinExistence type="predicted"/>
<feature type="transmembrane region" description="Helical" evidence="5">
    <location>
        <begin position="195"/>
        <end position="216"/>
    </location>
</feature>
<dbReference type="EMBL" id="MGAQ01000024">
    <property type="protein sequence ID" value="OGK49888.1"/>
    <property type="molecule type" value="Genomic_DNA"/>
</dbReference>
<comment type="caution">
    <text evidence="6">The sequence shown here is derived from an EMBL/GenBank/DDBJ whole genome shotgun (WGS) entry which is preliminary data.</text>
</comment>
<dbReference type="GO" id="GO:0016020">
    <property type="term" value="C:membrane"/>
    <property type="evidence" value="ECO:0007669"/>
    <property type="project" value="UniProtKB-SubCell"/>
</dbReference>
<protein>
    <recommendedName>
        <fullName evidence="8">Zinc/iron permease</fullName>
    </recommendedName>
</protein>
<evidence type="ECO:0000256" key="2">
    <source>
        <dbReference type="ARBA" id="ARBA00022692"/>
    </source>
</evidence>
<organism evidence="6 7">
    <name type="scientific">Candidatus Roizmanbacteria bacterium RIFCSPLOWO2_01_FULL_40_42</name>
    <dbReference type="NCBI Taxonomy" id="1802066"/>
    <lineage>
        <taxon>Bacteria</taxon>
        <taxon>Candidatus Roizmaniibacteriota</taxon>
    </lineage>
</organism>
<keyword evidence="3 5" id="KW-1133">Transmembrane helix</keyword>
<evidence type="ECO:0000256" key="5">
    <source>
        <dbReference type="SAM" id="Phobius"/>
    </source>
</evidence>
<evidence type="ECO:0000313" key="7">
    <source>
        <dbReference type="Proteomes" id="UP000178558"/>
    </source>
</evidence>
<dbReference type="PANTHER" id="PTHR16950:SF16">
    <property type="entry name" value="ZINC TRANSPORTER ZIP13"/>
    <property type="match status" value="1"/>
</dbReference>
<dbReference type="Proteomes" id="UP000178558">
    <property type="component" value="Unassembled WGS sequence"/>
</dbReference>
<feature type="transmembrane region" description="Helical" evidence="5">
    <location>
        <begin position="70"/>
        <end position="88"/>
    </location>
</feature>
<gene>
    <name evidence="6" type="ORF">A3B50_03830</name>
</gene>
<keyword evidence="2 5" id="KW-0812">Transmembrane</keyword>
<feature type="transmembrane region" description="Helical" evidence="5">
    <location>
        <begin position="168"/>
        <end position="189"/>
    </location>
</feature>
<evidence type="ECO:0000313" key="6">
    <source>
        <dbReference type="EMBL" id="OGK49888.1"/>
    </source>
</evidence>
<keyword evidence="4 5" id="KW-0472">Membrane</keyword>
<reference evidence="6 7" key="1">
    <citation type="journal article" date="2016" name="Nat. Commun.">
        <title>Thousands of microbial genomes shed light on interconnected biogeochemical processes in an aquifer system.</title>
        <authorList>
            <person name="Anantharaman K."/>
            <person name="Brown C.T."/>
            <person name="Hug L.A."/>
            <person name="Sharon I."/>
            <person name="Castelle C.J."/>
            <person name="Probst A.J."/>
            <person name="Thomas B.C."/>
            <person name="Singh A."/>
            <person name="Wilkins M.J."/>
            <person name="Karaoz U."/>
            <person name="Brodie E.L."/>
            <person name="Williams K.H."/>
            <person name="Hubbard S.S."/>
            <person name="Banfield J.F."/>
        </authorList>
    </citation>
    <scope>NUCLEOTIDE SEQUENCE [LARGE SCALE GENOMIC DNA]</scope>
</reference>
<dbReference type="GO" id="GO:0005385">
    <property type="term" value="F:zinc ion transmembrane transporter activity"/>
    <property type="evidence" value="ECO:0007669"/>
    <property type="project" value="TreeGrafter"/>
</dbReference>
<feature type="transmembrane region" description="Helical" evidence="5">
    <location>
        <begin position="6"/>
        <end position="29"/>
    </location>
</feature>
<feature type="transmembrane region" description="Helical" evidence="5">
    <location>
        <begin position="228"/>
        <end position="248"/>
    </location>
</feature>
<accession>A0A1F7J2P4</accession>
<name>A0A1F7J2P4_9BACT</name>
<dbReference type="AlphaFoldDB" id="A0A1F7J2P4"/>
<dbReference type="Pfam" id="PF02535">
    <property type="entry name" value="Zip"/>
    <property type="match status" value="1"/>
</dbReference>
<evidence type="ECO:0000256" key="1">
    <source>
        <dbReference type="ARBA" id="ARBA00004141"/>
    </source>
</evidence>
<comment type="subcellular location">
    <subcellularLocation>
        <location evidence="1">Membrane</location>
        <topology evidence="1">Multi-pass membrane protein</topology>
    </subcellularLocation>
</comment>
<dbReference type="InterPro" id="IPR003689">
    <property type="entry name" value="ZIP"/>
</dbReference>
<evidence type="ECO:0000256" key="4">
    <source>
        <dbReference type="ARBA" id="ARBA00023136"/>
    </source>
</evidence>
<dbReference type="PANTHER" id="PTHR16950">
    <property type="entry name" value="ZINC TRANSPORTER SLC39A7 HISTIDINE-RICH MEMBRANE PROTEIN KE4"/>
    <property type="match status" value="1"/>
</dbReference>
<evidence type="ECO:0008006" key="8">
    <source>
        <dbReference type="Google" id="ProtNLM"/>
    </source>
</evidence>
<sequence>MSSAWFYSLLSVAIVSLISFVGVFTLSLNKQRLQDFLLYFVSFSAGALLGDVFIHILPEIAEEKGFTLSLSFYILVGIVTTFILEKVIHWHHAQDANKHKHLHPVTFLTLFGDGVHNFIDGAIIAASFMLNFQLGIATSIAVVLHEIPQEIGNFGVLVHGGFTKGKALFYNFLSALTAVIGALVVLVLGSQLEGSLTILTAYTAGTFIYIVGADLIPELHKEVSIRKNLIQFVWLLLGIVVMFSLLLLE</sequence>
<feature type="transmembrane region" description="Helical" evidence="5">
    <location>
        <begin position="36"/>
        <end position="58"/>
    </location>
</feature>
<dbReference type="GO" id="GO:0006882">
    <property type="term" value="P:intracellular zinc ion homeostasis"/>
    <property type="evidence" value="ECO:0007669"/>
    <property type="project" value="TreeGrafter"/>
</dbReference>